<proteinExistence type="predicted"/>
<dbReference type="Pfam" id="PF00392">
    <property type="entry name" value="GntR"/>
    <property type="match status" value="1"/>
</dbReference>
<organism evidence="5">
    <name type="scientific">uncultured spirochete</name>
    <dbReference type="NCBI Taxonomy" id="156406"/>
    <lineage>
        <taxon>Bacteria</taxon>
        <taxon>Pseudomonadati</taxon>
        <taxon>Spirochaetota</taxon>
        <taxon>Spirochaetia</taxon>
        <taxon>Spirochaetales</taxon>
        <taxon>environmental samples</taxon>
    </lineage>
</organism>
<dbReference type="PANTHER" id="PTHR44846:SF1">
    <property type="entry name" value="MANNOSYL-D-GLYCERATE TRANSPORT_METABOLISM SYSTEM REPRESSOR MNGR-RELATED"/>
    <property type="match status" value="1"/>
</dbReference>
<evidence type="ECO:0000256" key="3">
    <source>
        <dbReference type="ARBA" id="ARBA00023163"/>
    </source>
</evidence>
<protein>
    <submittedName>
        <fullName evidence="5">Putative Regulatory protein GntR, HTH</fullName>
    </submittedName>
</protein>
<accession>A0A3P3XJD6</accession>
<dbReference type="PANTHER" id="PTHR44846">
    <property type="entry name" value="MANNOSYL-D-GLYCERATE TRANSPORT/METABOLISM SYSTEM REPRESSOR MNGR-RELATED"/>
    <property type="match status" value="1"/>
</dbReference>
<dbReference type="GO" id="GO:0045892">
    <property type="term" value="P:negative regulation of DNA-templated transcription"/>
    <property type="evidence" value="ECO:0007669"/>
    <property type="project" value="TreeGrafter"/>
</dbReference>
<evidence type="ECO:0000256" key="1">
    <source>
        <dbReference type="ARBA" id="ARBA00023015"/>
    </source>
</evidence>
<gene>
    <name evidence="5" type="ORF">SPIROBIBN47_290141</name>
</gene>
<keyword evidence="2" id="KW-0238">DNA-binding</keyword>
<dbReference type="InterPro" id="IPR000524">
    <property type="entry name" value="Tscrpt_reg_HTH_GntR"/>
</dbReference>
<dbReference type="InterPro" id="IPR050679">
    <property type="entry name" value="Bact_HTH_transcr_reg"/>
</dbReference>
<dbReference type="CDD" id="cd07377">
    <property type="entry name" value="WHTH_GntR"/>
    <property type="match status" value="1"/>
</dbReference>
<dbReference type="GO" id="GO:0003677">
    <property type="term" value="F:DNA binding"/>
    <property type="evidence" value="ECO:0007669"/>
    <property type="project" value="UniProtKB-KW"/>
</dbReference>
<dbReference type="EMBL" id="FWDM01000022">
    <property type="protein sequence ID" value="SLM13616.1"/>
    <property type="molecule type" value="Genomic_DNA"/>
</dbReference>
<dbReference type="PROSITE" id="PS50949">
    <property type="entry name" value="HTH_GNTR"/>
    <property type="match status" value="1"/>
</dbReference>
<evidence type="ECO:0000313" key="5">
    <source>
        <dbReference type="EMBL" id="SLM13616.1"/>
    </source>
</evidence>
<evidence type="ECO:0000259" key="4">
    <source>
        <dbReference type="PROSITE" id="PS50949"/>
    </source>
</evidence>
<sequence>MNNEESLKFRETKKPLYVEIYEKLFQFIEERNFHEGDRLPGENSLASELGVSRTTLRQALVLMTEDGVIHRIHGKGNFIANLAPRNLAGLENIANPVKAFTTVPVDEINIDMRFEAASEYVMKLFGYEKSKVVMASDRWYRSGPRLIACCFAFSDLDVISSHNIDIQDAEIVKAFLEKQVYELSSVSLNHINITNRKEFSNINIKMDSNTLILLSETLYSSENKILTHNKYYLDPLYFDIVANGRHINRI</sequence>
<dbReference type="InterPro" id="IPR036388">
    <property type="entry name" value="WH-like_DNA-bd_sf"/>
</dbReference>
<dbReference type="SUPFAM" id="SSF46785">
    <property type="entry name" value="Winged helix' DNA-binding domain"/>
    <property type="match status" value="1"/>
</dbReference>
<reference evidence="5" key="1">
    <citation type="submission" date="2017-02" db="EMBL/GenBank/DDBJ databases">
        <authorList>
            <person name="Regsiter A."/>
            <person name="William W."/>
        </authorList>
    </citation>
    <scope>NUCLEOTIDE SEQUENCE</scope>
    <source>
        <strain evidence="5">Bib</strain>
    </source>
</reference>
<dbReference type="SMART" id="SM00345">
    <property type="entry name" value="HTH_GNTR"/>
    <property type="match status" value="1"/>
</dbReference>
<keyword evidence="1" id="KW-0805">Transcription regulation</keyword>
<dbReference type="InterPro" id="IPR036390">
    <property type="entry name" value="WH_DNA-bd_sf"/>
</dbReference>
<evidence type="ECO:0000256" key="2">
    <source>
        <dbReference type="ARBA" id="ARBA00023125"/>
    </source>
</evidence>
<name>A0A3P3XJD6_9SPIR</name>
<dbReference type="AlphaFoldDB" id="A0A3P3XJD6"/>
<dbReference type="PRINTS" id="PR00035">
    <property type="entry name" value="HTHGNTR"/>
</dbReference>
<dbReference type="GO" id="GO:0003700">
    <property type="term" value="F:DNA-binding transcription factor activity"/>
    <property type="evidence" value="ECO:0007669"/>
    <property type="project" value="InterPro"/>
</dbReference>
<keyword evidence="3" id="KW-0804">Transcription</keyword>
<feature type="domain" description="HTH gntR-type" evidence="4">
    <location>
        <begin position="14"/>
        <end position="82"/>
    </location>
</feature>
<dbReference type="Gene3D" id="1.10.10.10">
    <property type="entry name" value="Winged helix-like DNA-binding domain superfamily/Winged helix DNA-binding domain"/>
    <property type="match status" value="1"/>
</dbReference>